<dbReference type="SUPFAM" id="SSF55729">
    <property type="entry name" value="Acyl-CoA N-acyltransferases (Nat)"/>
    <property type="match status" value="1"/>
</dbReference>
<evidence type="ECO:0000313" key="3">
    <source>
        <dbReference type="Proteomes" id="UP001266357"/>
    </source>
</evidence>
<dbReference type="CDD" id="cd04301">
    <property type="entry name" value="NAT_SF"/>
    <property type="match status" value="1"/>
</dbReference>
<accession>A0ABU3A172</accession>
<dbReference type="InterPro" id="IPR000182">
    <property type="entry name" value="GNAT_dom"/>
</dbReference>
<dbReference type="RefSeq" id="WP_311580393.1">
    <property type="nucleotide sequence ID" value="NZ_JAVRIF010000004.1"/>
</dbReference>
<comment type="caution">
    <text evidence="2">The sequence shown here is derived from an EMBL/GenBank/DDBJ whole genome shotgun (WGS) entry which is preliminary data.</text>
</comment>
<organism evidence="2 3">
    <name type="scientific">Thalassotalea castellviae</name>
    <dbReference type="NCBI Taxonomy" id="3075612"/>
    <lineage>
        <taxon>Bacteria</taxon>
        <taxon>Pseudomonadati</taxon>
        <taxon>Pseudomonadota</taxon>
        <taxon>Gammaproteobacteria</taxon>
        <taxon>Alteromonadales</taxon>
        <taxon>Colwelliaceae</taxon>
        <taxon>Thalassotalea</taxon>
    </lineage>
</organism>
<dbReference type="Proteomes" id="UP001266357">
    <property type="component" value="Unassembled WGS sequence"/>
</dbReference>
<dbReference type="Pfam" id="PF00583">
    <property type="entry name" value="Acetyltransf_1"/>
    <property type="match status" value="1"/>
</dbReference>
<name>A0ABU3A172_9GAMM</name>
<keyword evidence="3" id="KW-1185">Reference proteome</keyword>
<evidence type="ECO:0000313" key="2">
    <source>
        <dbReference type="EMBL" id="MDT0603690.1"/>
    </source>
</evidence>
<keyword evidence="2" id="KW-0012">Acyltransferase</keyword>
<dbReference type="PROSITE" id="PS51186">
    <property type="entry name" value="GNAT"/>
    <property type="match status" value="1"/>
</dbReference>
<proteinExistence type="predicted"/>
<reference evidence="2 3" key="1">
    <citation type="submission" date="2023-09" db="EMBL/GenBank/DDBJ databases">
        <authorList>
            <person name="Rey-Velasco X."/>
        </authorList>
    </citation>
    <scope>NUCLEOTIDE SEQUENCE [LARGE SCALE GENOMIC DNA]</scope>
    <source>
        <strain evidence="2 3">W431</strain>
    </source>
</reference>
<feature type="domain" description="N-acetyltransferase" evidence="1">
    <location>
        <begin position="4"/>
        <end position="150"/>
    </location>
</feature>
<sequence>MHTYKAATIDESDLLTALMRRAKAHWGYPQEWLDEWKKELTLSPSYIAANIVVILEAEKKAIGFFGLELKDNFAYLSHLWVEPLHIGNGFGKLLLVESCKAALNRGYSTIELVADPNAENFYKLCGAKNIGEVHSEIFGTPRVLPKMRLTLNSMNKLLNNT</sequence>
<protein>
    <submittedName>
        <fullName evidence="2">GNAT family N-acetyltransferase</fullName>
        <ecNumber evidence="2">2.3.1.-</ecNumber>
    </submittedName>
</protein>
<dbReference type="GO" id="GO:0016746">
    <property type="term" value="F:acyltransferase activity"/>
    <property type="evidence" value="ECO:0007669"/>
    <property type="project" value="UniProtKB-KW"/>
</dbReference>
<dbReference type="InterPro" id="IPR016181">
    <property type="entry name" value="Acyl_CoA_acyltransferase"/>
</dbReference>
<gene>
    <name evidence="2" type="ORF">RM573_08800</name>
</gene>
<evidence type="ECO:0000259" key="1">
    <source>
        <dbReference type="PROSITE" id="PS51186"/>
    </source>
</evidence>
<dbReference type="EC" id="2.3.1.-" evidence="2"/>
<dbReference type="EMBL" id="JAVRIF010000004">
    <property type="protein sequence ID" value="MDT0603690.1"/>
    <property type="molecule type" value="Genomic_DNA"/>
</dbReference>
<dbReference type="Gene3D" id="3.40.630.30">
    <property type="match status" value="1"/>
</dbReference>
<keyword evidence="2" id="KW-0808">Transferase</keyword>